<evidence type="ECO:0000256" key="1">
    <source>
        <dbReference type="ARBA" id="ARBA00006499"/>
    </source>
</evidence>
<dbReference type="Gene3D" id="3.40.50.1820">
    <property type="entry name" value="alpha/beta hydrolase"/>
    <property type="match status" value="2"/>
</dbReference>
<dbReference type="AlphaFoldDB" id="A0A9P1M6R9"/>
<dbReference type="InterPro" id="IPR003140">
    <property type="entry name" value="PLipase/COase/thioEstase"/>
</dbReference>
<dbReference type="InterPro" id="IPR002048">
    <property type="entry name" value="EF_hand_dom"/>
</dbReference>
<accession>A0A9P1M6R9</accession>
<reference evidence="4" key="1">
    <citation type="submission" date="2022-10" db="EMBL/GenBank/DDBJ databases">
        <authorList>
            <person name="Chen Y."/>
            <person name="Dougan E. K."/>
            <person name="Chan C."/>
            <person name="Rhodes N."/>
            <person name="Thang M."/>
        </authorList>
    </citation>
    <scope>NUCLEOTIDE SEQUENCE</scope>
</reference>
<reference evidence="5" key="2">
    <citation type="submission" date="2024-04" db="EMBL/GenBank/DDBJ databases">
        <authorList>
            <person name="Chen Y."/>
            <person name="Shah S."/>
            <person name="Dougan E. K."/>
            <person name="Thang M."/>
            <person name="Chan C."/>
        </authorList>
    </citation>
    <scope>NUCLEOTIDE SEQUENCE [LARGE SCALE GENOMIC DNA]</scope>
</reference>
<evidence type="ECO:0000259" key="3">
    <source>
        <dbReference type="PROSITE" id="PS50222"/>
    </source>
</evidence>
<dbReference type="PANTHER" id="PTHR10655:SF17">
    <property type="entry name" value="LYSOPHOSPHOLIPASE-LIKE PROTEIN 1"/>
    <property type="match status" value="1"/>
</dbReference>
<gene>
    <name evidence="4" type="ORF">C1SCF055_LOCUS45036</name>
</gene>
<dbReference type="GO" id="GO:0016787">
    <property type="term" value="F:hydrolase activity"/>
    <property type="evidence" value="ECO:0007669"/>
    <property type="project" value="UniProtKB-KW"/>
</dbReference>
<dbReference type="InterPro" id="IPR050565">
    <property type="entry name" value="LYPA1-2/EST-like"/>
</dbReference>
<dbReference type="EMBL" id="CAMXCT010006823">
    <property type="protein sequence ID" value="CAI4020635.1"/>
    <property type="molecule type" value="Genomic_DNA"/>
</dbReference>
<dbReference type="Pfam" id="PF02230">
    <property type="entry name" value="Abhydrolase_2"/>
    <property type="match status" value="2"/>
</dbReference>
<organism evidence="4">
    <name type="scientific">Cladocopium goreaui</name>
    <dbReference type="NCBI Taxonomy" id="2562237"/>
    <lineage>
        <taxon>Eukaryota</taxon>
        <taxon>Sar</taxon>
        <taxon>Alveolata</taxon>
        <taxon>Dinophyceae</taxon>
        <taxon>Suessiales</taxon>
        <taxon>Symbiodiniaceae</taxon>
        <taxon>Cladocopium</taxon>
    </lineage>
</organism>
<evidence type="ECO:0000313" key="7">
    <source>
        <dbReference type="Proteomes" id="UP001152797"/>
    </source>
</evidence>
<dbReference type="EMBL" id="CAMXCT030006823">
    <property type="protein sequence ID" value="CAL4807947.1"/>
    <property type="molecule type" value="Genomic_DNA"/>
</dbReference>
<dbReference type="EMBL" id="CAMXCT020006823">
    <property type="protein sequence ID" value="CAL1174010.1"/>
    <property type="molecule type" value="Genomic_DNA"/>
</dbReference>
<dbReference type="GO" id="GO:0005509">
    <property type="term" value="F:calcium ion binding"/>
    <property type="evidence" value="ECO:0007669"/>
    <property type="project" value="InterPro"/>
</dbReference>
<evidence type="ECO:0000313" key="6">
    <source>
        <dbReference type="EMBL" id="CAL4807947.1"/>
    </source>
</evidence>
<feature type="domain" description="EF-hand" evidence="3">
    <location>
        <begin position="438"/>
        <end position="473"/>
    </location>
</feature>
<dbReference type="PANTHER" id="PTHR10655">
    <property type="entry name" value="LYSOPHOSPHOLIPASE-RELATED"/>
    <property type="match status" value="1"/>
</dbReference>
<evidence type="ECO:0000313" key="4">
    <source>
        <dbReference type="EMBL" id="CAI4020635.1"/>
    </source>
</evidence>
<name>A0A9P1M6R9_9DINO</name>
<dbReference type="Proteomes" id="UP001152797">
    <property type="component" value="Unassembled WGS sequence"/>
</dbReference>
<sequence>MEASALVIWLHGLQSCACHIQQLLIATRIRYHFPWVKWLLPESEIGELTMLPQKRLKRWFDLHRQPIIDGEEHAGMQEAIDRIHSLLQAAVDRGFPPERIVLCGFSQGGALALQAGLSFPHTLAGICSVAGWLSSGMPAAEAAERWEMPILMCHGFDDSMVPIEVARSSCKALAALGYKKVNLITFKGLRHQLSTLQFEDIMDFYRQLLPQRLEEPCPVVSIPRPTGCIVWMHDASIAGDVDEHILVGRLHQCLPDVQLILQRVPPCREGKSFGRTLLDEITEQLRKASAGGWPLSSVILGGFGAGGTAALLGLLFPQLAGLVSCSGFLADCFPEQQAESGSDQLILLTHGVEDKIVPIASARQQREALGSYGYRGVSFSAFQDLGHHFSVEVWDNVIEFAEIALDRENQILQDPYTDGRRGLPFLIEIDQRLGLRVHDIILCKGLFLLLDIDDQGFIDVEEFIAGCCRIHGPAKAIDLTTLMCQVRKLHMELRDHAQWVVECLSTAGFVNSMYGGSPKNRRAPSFGLTAHPENAMEAISHHFALPLCLCNLNLLAEQREHLFFLG</sequence>
<dbReference type="OrthoDB" id="2418081at2759"/>
<evidence type="ECO:0000256" key="2">
    <source>
        <dbReference type="ARBA" id="ARBA00022801"/>
    </source>
</evidence>
<proteinExistence type="inferred from homology"/>
<comment type="similarity">
    <text evidence="1">Belongs to the AB hydrolase superfamily. AB hydrolase 2 family.</text>
</comment>
<comment type="caution">
    <text evidence="4">The sequence shown here is derived from an EMBL/GenBank/DDBJ whole genome shotgun (WGS) entry which is preliminary data.</text>
</comment>
<protein>
    <submittedName>
        <fullName evidence="6">Acyl-protein thioesterase 2 (APT-2) (Lysophospholipase II) (LPL-II) (LysoPLA II) (Palmitoyl-protein hydrolase)</fullName>
    </submittedName>
</protein>
<evidence type="ECO:0000313" key="5">
    <source>
        <dbReference type="EMBL" id="CAL1174010.1"/>
    </source>
</evidence>
<keyword evidence="2 6" id="KW-0378">Hydrolase</keyword>
<dbReference type="SUPFAM" id="SSF53474">
    <property type="entry name" value="alpha/beta-Hydrolases"/>
    <property type="match status" value="2"/>
</dbReference>
<keyword evidence="7" id="KW-1185">Reference proteome</keyword>
<dbReference type="InterPro" id="IPR029058">
    <property type="entry name" value="AB_hydrolase_fold"/>
</dbReference>
<dbReference type="PROSITE" id="PS50222">
    <property type="entry name" value="EF_HAND_2"/>
    <property type="match status" value="1"/>
</dbReference>